<evidence type="ECO:0000259" key="1">
    <source>
        <dbReference type="Pfam" id="PF01168"/>
    </source>
</evidence>
<sequence length="412" mass="43288">MTAATTTRRIDANRSAGVAARTLGQRLDAATAHLPAPLVVVDVDALDANTDDVLRRAGGTPVRIASKSVRVRHVLEGVLARPGFAGVMAYAAAEARWLVGHGVRDVLLGYPTVDTTAVDAIAADADAARAVTFMVDDTVQADLLAAAARRHGRRLRVCLDVDASLRLGRGPLTVHLGVRRSPVRSPDDVATLATAVERRGCLEVRGVMFYEAQVAGLPDSSAAVRLVKAASVRELAHRRRDVVDAVAAALGRPLDLVNSGGTGSLEVSASAPGVTEVTAGSGLFVPTLFDGYRAFAPRPAAYFGLDVVRVPGDGWATVFGGGYVASGPASASRLPRPVWPAGLRLGPREGAGEVQTPLRVPARADLRIGDRVWFRHAKAGEVMERFAHVHLVRGERVEATVPTYRGEGVCVG</sequence>
<evidence type="ECO:0000313" key="2">
    <source>
        <dbReference type="EMBL" id="UUI72560.1"/>
    </source>
</evidence>
<dbReference type="PANTHER" id="PTHR28004:SF2">
    <property type="entry name" value="D-SERINE DEHYDRATASE"/>
    <property type="match status" value="1"/>
</dbReference>
<accession>A0ABY5KQ75</accession>
<organism evidence="2 3">
    <name type="scientific">Cellulomonas xiejunii</name>
    <dbReference type="NCBI Taxonomy" id="2968083"/>
    <lineage>
        <taxon>Bacteria</taxon>
        <taxon>Bacillati</taxon>
        <taxon>Actinomycetota</taxon>
        <taxon>Actinomycetes</taxon>
        <taxon>Micrococcales</taxon>
        <taxon>Cellulomonadaceae</taxon>
        <taxon>Cellulomonas</taxon>
    </lineage>
</organism>
<keyword evidence="3" id="KW-1185">Reference proteome</keyword>
<dbReference type="RefSeq" id="WP_227578121.1">
    <property type="nucleotide sequence ID" value="NZ_CP101987.1"/>
</dbReference>
<dbReference type="Gene3D" id="3.20.20.10">
    <property type="entry name" value="Alanine racemase"/>
    <property type="match status" value="1"/>
</dbReference>
<dbReference type="EMBL" id="CP101987">
    <property type="protein sequence ID" value="UUI72560.1"/>
    <property type="molecule type" value="Genomic_DNA"/>
</dbReference>
<name>A0ABY5KQ75_9CELL</name>
<dbReference type="InterPro" id="IPR051466">
    <property type="entry name" value="D-amino_acid_metab_enzyme"/>
</dbReference>
<dbReference type="SUPFAM" id="SSF51419">
    <property type="entry name" value="PLP-binding barrel"/>
    <property type="match status" value="1"/>
</dbReference>
<evidence type="ECO:0000313" key="3">
    <source>
        <dbReference type="Proteomes" id="UP001316384"/>
    </source>
</evidence>
<dbReference type="EC" id="5.1.1.1" evidence="2"/>
<protein>
    <submittedName>
        <fullName evidence="2">Alanine racemase</fullName>
        <ecNumber evidence="2">5.1.1.1</ecNumber>
    </submittedName>
</protein>
<gene>
    <name evidence="2" type="ORF">NP048_03605</name>
</gene>
<dbReference type="Proteomes" id="UP001316384">
    <property type="component" value="Chromosome"/>
</dbReference>
<dbReference type="Pfam" id="PF01168">
    <property type="entry name" value="Ala_racemase_N"/>
    <property type="match status" value="1"/>
</dbReference>
<dbReference type="InterPro" id="IPR001608">
    <property type="entry name" value="Ala_racemase_N"/>
</dbReference>
<dbReference type="InterPro" id="IPR029066">
    <property type="entry name" value="PLP-binding_barrel"/>
</dbReference>
<proteinExistence type="predicted"/>
<keyword evidence="2" id="KW-0413">Isomerase</keyword>
<reference evidence="2 3" key="1">
    <citation type="submission" date="2022-07" db="EMBL/GenBank/DDBJ databases">
        <title>Novel species in genus cellulomonas.</title>
        <authorList>
            <person name="Ye L."/>
        </authorList>
    </citation>
    <scope>NUCLEOTIDE SEQUENCE [LARGE SCALE GENOMIC DNA]</scope>
    <source>
        <strain evidence="3">zg-B89</strain>
    </source>
</reference>
<dbReference type="GO" id="GO:0008784">
    <property type="term" value="F:alanine racemase activity"/>
    <property type="evidence" value="ECO:0007669"/>
    <property type="project" value="UniProtKB-EC"/>
</dbReference>
<dbReference type="PANTHER" id="PTHR28004">
    <property type="entry name" value="ZGC:162816-RELATED"/>
    <property type="match status" value="1"/>
</dbReference>
<feature type="domain" description="Alanine racemase N-terminal" evidence="1">
    <location>
        <begin position="41"/>
        <end position="284"/>
    </location>
</feature>